<evidence type="ECO:0000259" key="8">
    <source>
        <dbReference type="Pfam" id="PF04082"/>
    </source>
</evidence>
<dbReference type="EMBL" id="CP014500">
    <property type="protein sequence ID" value="ANB11657.1"/>
    <property type="molecule type" value="Genomic_DNA"/>
</dbReference>
<feature type="compositionally biased region" description="Polar residues" evidence="7">
    <location>
        <begin position="164"/>
        <end position="180"/>
    </location>
</feature>
<keyword evidence="2" id="KW-0479">Metal-binding</keyword>
<evidence type="ECO:0000313" key="9">
    <source>
        <dbReference type="EMBL" id="ANB11657.1"/>
    </source>
</evidence>
<dbReference type="GO" id="GO:0000981">
    <property type="term" value="F:DNA-binding transcription factor activity, RNA polymerase II-specific"/>
    <property type="evidence" value="ECO:0007669"/>
    <property type="project" value="InterPro"/>
</dbReference>
<dbReference type="GO" id="GO:0000978">
    <property type="term" value="F:RNA polymerase II cis-regulatory region sequence-specific DNA binding"/>
    <property type="evidence" value="ECO:0007669"/>
    <property type="project" value="InterPro"/>
</dbReference>
<name>A0A161HHK7_9ASCO</name>
<feature type="compositionally biased region" description="Basic residues" evidence="7">
    <location>
        <begin position="181"/>
        <end position="194"/>
    </location>
</feature>
<evidence type="ECO:0000256" key="7">
    <source>
        <dbReference type="SAM" id="MobiDB-lite"/>
    </source>
</evidence>
<feature type="region of interest" description="Disordered" evidence="7">
    <location>
        <begin position="1"/>
        <end position="45"/>
    </location>
</feature>
<dbReference type="Proteomes" id="UP000189580">
    <property type="component" value="Chromosome c"/>
</dbReference>
<feature type="compositionally biased region" description="Polar residues" evidence="7">
    <location>
        <begin position="32"/>
        <end position="45"/>
    </location>
</feature>
<feature type="compositionally biased region" description="Polar residues" evidence="7">
    <location>
        <begin position="1"/>
        <end position="24"/>
    </location>
</feature>
<feature type="domain" description="Xylanolytic transcriptional activator regulatory" evidence="8">
    <location>
        <begin position="234"/>
        <end position="500"/>
    </location>
</feature>
<evidence type="ECO:0000256" key="1">
    <source>
        <dbReference type="ARBA" id="ARBA00004123"/>
    </source>
</evidence>
<dbReference type="CDD" id="cd12148">
    <property type="entry name" value="fungal_TF_MHR"/>
    <property type="match status" value="1"/>
</dbReference>
<comment type="subcellular location">
    <subcellularLocation>
        <location evidence="1">Nucleus</location>
    </subcellularLocation>
</comment>
<evidence type="ECO:0000256" key="4">
    <source>
        <dbReference type="ARBA" id="ARBA00022771"/>
    </source>
</evidence>
<keyword evidence="5" id="KW-0862">Zinc</keyword>
<dbReference type="RefSeq" id="XP_018734134.1">
    <property type="nucleotide sequence ID" value="XM_018881551.1"/>
</dbReference>
<dbReference type="AlphaFoldDB" id="A0A161HHK7"/>
<reference evidence="9 10" key="1">
    <citation type="submission" date="2016-02" db="EMBL/GenBank/DDBJ databases">
        <title>Complete genome sequence and transcriptome regulation of the pentose utilising yeast Sugiyamaella lignohabitans.</title>
        <authorList>
            <person name="Bellasio M."/>
            <person name="Peymann A."/>
            <person name="Valli M."/>
            <person name="Sipitzky M."/>
            <person name="Graf A."/>
            <person name="Sauer M."/>
            <person name="Marx H."/>
            <person name="Mattanovich D."/>
        </authorList>
    </citation>
    <scope>NUCLEOTIDE SEQUENCE [LARGE SCALE GENOMIC DNA]</scope>
    <source>
        <strain evidence="9 10">CBS 10342</strain>
    </source>
</reference>
<dbReference type="GO" id="GO:0006351">
    <property type="term" value="P:DNA-templated transcription"/>
    <property type="evidence" value="ECO:0007669"/>
    <property type="project" value="InterPro"/>
</dbReference>
<keyword evidence="10" id="KW-1185">Reference proteome</keyword>
<keyword evidence="3" id="KW-0677">Repeat</keyword>
<dbReference type="GeneID" id="30036614"/>
<feature type="region of interest" description="Disordered" evidence="7">
    <location>
        <begin position="164"/>
        <end position="197"/>
    </location>
</feature>
<protein>
    <recommendedName>
        <fullName evidence="8">Xylanolytic transcriptional activator regulatory domain-containing protein</fullName>
    </recommendedName>
</protein>
<evidence type="ECO:0000256" key="5">
    <source>
        <dbReference type="ARBA" id="ARBA00022833"/>
    </source>
</evidence>
<dbReference type="GO" id="GO:0000785">
    <property type="term" value="C:chromatin"/>
    <property type="evidence" value="ECO:0007669"/>
    <property type="project" value="TreeGrafter"/>
</dbReference>
<accession>A0A161HHK7</accession>
<dbReference type="InterPro" id="IPR007219">
    <property type="entry name" value="XnlR_reg_dom"/>
</dbReference>
<gene>
    <name evidence="9" type="ORF">AWJ20_4478</name>
</gene>
<dbReference type="KEGG" id="slb:AWJ20_4478"/>
<organism evidence="9 10">
    <name type="scientific">Sugiyamaella lignohabitans</name>
    <dbReference type="NCBI Taxonomy" id="796027"/>
    <lineage>
        <taxon>Eukaryota</taxon>
        <taxon>Fungi</taxon>
        <taxon>Dikarya</taxon>
        <taxon>Ascomycota</taxon>
        <taxon>Saccharomycotina</taxon>
        <taxon>Dipodascomycetes</taxon>
        <taxon>Dipodascales</taxon>
        <taxon>Trichomonascaceae</taxon>
        <taxon>Sugiyamaella</taxon>
    </lineage>
</organism>
<dbReference type="PANTHER" id="PTHR40626">
    <property type="entry name" value="MIP31509P"/>
    <property type="match status" value="1"/>
</dbReference>
<keyword evidence="6" id="KW-0539">Nucleus</keyword>
<dbReference type="Pfam" id="PF04082">
    <property type="entry name" value="Fungal_trans"/>
    <property type="match status" value="1"/>
</dbReference>
<feature type="compositionally biased region" description="Basic and acidic residues" evidence="7">
    <location>
        <begin position="349"/>
        <end position="360"/>
    </location>
</feature>
<proteinExistence type="predicted"/>
<dbReference type="GO" id="GO:0008270">
    <property type="term" value="F:zinc ion binding"/>
    <property type="evidence" value="ECO:0007669"/>
    <property type="project" value="UniProtKB-KW"/>
</dbReference>
<dbReference type="OrthoDB" id="1405595at2759"/>
<dbReference type="PANTHER" id="PTHR40626:SF11">
    <property type="entry name" value="ZINC FINGER PROTEIN YPR022C"/>
    <property type="match status" value="1"/>
</dbReference>
<evidence type="ECO:0000256" key="3">
    <source>
        <dbReference type="ARBA" id="ARBA00022737"/>
    </source>
</evidence>
<keyword evidence="4" id="KW-0863">Zinc-finger</keyword>
<evidence type="ECO:0000313" key="10">
    <source>
        <dbReference type="Proteomes" id="UP000189580"/>
    </source>
</evidence>
<sequence>MDADSGNHQSPTHSVNSQSSGSSDHTMRAMNPTLNGHGTNSVMNGNGTVAPMFDYSSPSFSDNTSNSPEAILGNSNQAVSHLLNEDFMTWLLSRDTNSPSIVPATGANGSVVPNNFTLSEQPANQLSNIPLEYNYYDIDFDIMEGNHFLSASPTSSIKLEDTLANQKQLQSSPQSHNTSQHPKHSHPPQNHTRHQSTYPCSDITCQAIRQAINLHDNDTLLDKFIRPSFVSHAIDIYWSVHSRWPILHRPSFDINKAPPHLLVSMITISMYLIRDEDARELAIKIHDTFRYNIYMCPEFKAPIAIWVFQSLLLAEIFEMLTSTEEQHDMASRFYQVLIASMRQGGTMGEKGHEDDNKDDSTTNSGTASGDEDNGVLQNLSEAEVAWKSFIKREAKKRIAYFAFVLDTQHCAFFNKPPSVFISDLPFRLPCEEAVWEAEDADSWIKLKRSYPATPYFQQMISIFLKLESSSITHQLSPWNMMIIFHGLISVGWRTRLRESVIITGEEEFSPTAVSTNNFVGIVSESYYGWLRHYRTAFITSNKLPFNHPYVLGCLTTYEFAHVILNTDIQRNQDFLQLLTSSSSSSANSSRAIKSCRVLCHWASSINAISALTHALDLIDMFLVSDIKYDVSKETAFHRPWCLYLSAITIWIFEYFSGRNDRPRYAENLSLSQYLGRLRATLSRKGLDNRASLAKLAINPQVIYDKENIHKCEANVLLRQIIELLKASRWGVLQNRIKILNDVLSYDV</sequence>
<evidence type="ECO:0000256" key="2">
    <source>
        <dbReference type="ARBA" id="ARBA00022723"/>
    </source>
</evidence>
<dbReference type="InterPro" id="IPR051059">
    <property type="entry name" value="VerF-like"/>
</dbReference>
<dbReference type="GO" id="GO:0005634">
    <property type="term" value="C:nucleus"/>
    <property type="evidence" value="ECO:0007669"/>
    <property type="project" value="UniProtKB-SubCell"/>
</dbReference>
<feature type="region of interest" description="Disordered" evidence="7">
    <location>
        <begin position="345"/>
        <end position="373"/>
    </location>
</feature>
<evidence type="ECO:0000256" key="6">
    <source>
        <dbReference type="ARBA" id="ARBA00023242"/>
    </source>
</evidence>